<feature type="transmembrane region" description="Helical" evidence="1">
    <location>
        <begin position="100"/>
        <end position="121"/>
    </location>
</feature>
<dbReference type="AlphaFoldDB" id="A0AAW1VWK9"/>
<dbReference type="EMBL" id="JBEDUW010000007">
    <property type="protein sequence ID" value="KAK9911273.1"/>
    <property type="molecule type" value="Genomic_DNA"/>
</dbReference>
<keyword evidence="3" id="KW-1185">Reference proteome</keyword>
<keyword evidence="1" id="KW-1133">Transmembrane helix</keyword>
<evidence type="ECO:0000313" key="3">
    <source>
        <dbReference type="Proteomes" id="UP001457282"/>
    </source>
</evidence>
<gene>
    <name evidence="2" type="ORF">M0R45_035194</name>
</gene>
<dbReference type="Proteomes" id="UP001457282">
    <property type="component" value="Unassembled WGS sequence"/>
</dbReference>
<organism evidence="2 3">
    <name type="scientific">Rubus argutus</name>
    <name type="common">Southern blackberry</name>
    <dbReference type="NCBI Taxonomy" id="59490"/>
    <lineage>
        <taxon>Eukaryota</taxon>
        <taxon>Viridiplantae</taxon>
        <taxon>Streptophyta</taxon>
        <taxon>Embryophyta</taxon>
        <taxon>Tracheophyta</taxon>
        <taxon>Spermatophyta</taxon>
        <taxon>Magnoliopsida</taxon>
        <taxon>eudicotyledons</taxon>
        <taxon>Gunneridae</taxon>
        <taxon>Pentapetalae</taxon>
        <taxon>rosids</taxon>
        <taxon>fabids</taxon>
        <taxon>Rosales</taxon>
        <taxon>Rosaceae</taxon>
        <taxon>Rosoideae</taxon>
        <taxon>Rosoideae incertae sedis</taxon>
        <taxon>Rubus</taxon>
    </lineage>
</organism>
<comment type="caution">
    <text evidence="2">The sequence shown here is derived from an EMBL/GenBank/DDBJ whole genome shotgun (WGS) entry which is preliminary data.</text>
</comment>
<sequence>MASPNHFSMEKVINIQKEDNILHTGKHSSSTHHVLLAQPLVCRWCQETHRPGRNPDVDNKDSAEYLSHSFDESLQHVKERDGTTNPEIYKTMYLFIRKKAAINAMFAVICAVASYVGPYLIDDFVNFLTERKLKIREWLRSCTCLSRS</sequence>
<reference evidence="2 3" key="1">
    <citation type="journal article" date="2023" name="G3 (Bethesda)">
        <title>A chromosome-length genome assembly and annotation of blackberry (Rubus argutus, cv. 'Hillquist').</title>
        <authorList>
            <person name="Bruna T."/>
            <person name="Aryal R."/>
            <person name="Dudchenko O."/>
            <person name="Sargent D.J."/>
            <person name="Mead D."/>
            <person name="Buti M."/>
            <person name="Cavallini A."/>
            <person name="Hytonen T."/>
            <person name="Andres J."/>
            <person name="Pham M."/>
            <person name="Weisz D."/>
            <person name="Mascagni F."/>
            <person name="Usai G."/>
            <person name="Natali L."/>
            <person name="Bassil N."/>
            <person name="Fernandez G.E."/>
            <person name="Lomsadze A."/>
            <person name="Armour M."/>
            <person name="Olukolu B."/>
            <person name="Poorten T."/>
            <person name="Britton C."/>
            <person name="Davik J."/>
            <person name="Ashrafi H."/>
            <person name="Aiden E.L."/>
            <person name="Borodovsky M."/>
            <person name="Worthington M."/>
        </authorList>
    </citation>
    <scope>NUCLEOTIDE SEQUENCE [LARGE SCALE GENOMIC DNA]</scope>
    <source>
        <strain evidence="2">PI 553951</strain>
    </source>
</reference>
<name>A0AAW1VWK9_RUBAR</name>
<protein>
    <submittedName>
        <fullName evidence="2">Uncharacterized protein</fullName>
    </submittedName>
</protein>
<evidence type="ECO:0000256" key="1">
    <source>
        <dbReference type="SAM" id="Phobius"/>
    </source>
</evidence>
<evidence type="ECO:0000313" key="2">
    <source>
        <dbReference type="EMBL" id="KAK9911273.1"/>
    </source>
</evidence>
<proteinExistence type="predicted"/>
<keyword evidence="1" id="KW-0472">Membrane</keyword>
<keyword evidence="1" id="KW-0812">Transmembrane</keyword>
<accession>A0AAW1VWK9</accession>